<reference evidence="2" key="3">
    <citation type="journal article" date="2017" name="Nature">
        <title>Genome sequence of the progenitor of the wheat D genome Aegilops tauschii.</title>
        <authorList>
            <person name="Luo M.C."/>
            <person name="Gu Y.Q."/>
            <person name="Puiu D."/>
            <person name="Wang H."/>
            <person name="Twardziok S.O."/>
            <person name="Deal K.R."/>
            <person name="Huo N."/>
            <person name="Zhu T."/>
            <person name="Wang L."/>
            <person name="Wang Y."/>
            <person name="McGuire P.E."/>
            <person name="Liu S."/>
            <person name="Long H."/>
            <person name="Ramasamy R.K."/>
            <person name="Rodriguez J.C."/>
            <person name="Van S.L."/>
            <person name="Yuan L."/>
            <person name="Wang Z."/>
            <person name="Xia Z."/>
            <person name="Xiao L."/>
            <person name="Anderson O.D."/>
            <person name="Ouyang S."/>
            <person name="Liang Y."/>
            <person name="Zimin A.V."/>
            <person name="Pertea G."/>
            <person name="Qi P."/>
            <person name="Bennetzen J.L."/>
            <person name="Dai X."/>
            <person name="Dawson M.W."/>
            <person name="Muller H.G."/>
            <person name="Kugler K."/>
            <person name="Rivarola-Duarte L."/>
            <person name="Spannagl M."/>
            <person name="Mayer K.F.X."/>
            <person name="Lu F.H."/>
            <person name="Bevan M.W."/>
            <person name="Leroy P."/>
            <person name="Li P."/>
            <person name="You F.M."/>
            <person name="Sun Q."/>
            <person name="Liu Z."/>
            <person name="Lyons E."/>
            <person name="Wicker T."/>
            <person name="Salzberg S.L."/>
            <person name="Devos K.M."/>
            <person name="Dvorak J."/>
        </authorList>
    </citation>
    <scope>NUCLEOTIDE SEQUENCE [LARGE SCALE GENOMIC DNA]</scope>
    <source>
        <strain evidence="2">cv. AL8/78</strain>
    </source>
</reference>
<organism evidence="2 3">
    <name type="scientific">Aegilops tauschii subsp. strangulata</name>
    <name type="common">Goatgrass</name>
    <dbReference type="NCBI Taxonomy" id="200361"/>
    <lineage>
        <taxon>Eukaryota</taxon>
        <taxon>Viridiplantae</taxon>
        <taxon>Streptophyta</taxon>
        <taxon>Embryophyta</taxon>
        <taxon>Tracheophyta</taxon>
        <taxon>Spermatophyta</taxon>
        <taxon>Magnoliopsida</taxon>
        <taxon>Liliopsida</taxon>
        <taxon>Poales</taxon>
        <taxon>Poaceae</taxon>
        <taxon>BOP clade</taxon>
        <taxon>Pooideae</taxon>
        <taxon>Triticodae</taxon>
        <taxon>Triticeae</taxon>
        <taxon>Triticinae</taxon>
        <taxon>Aegilops</taxon>
    </lineage>
</organism>
<feature type="region of interest" description="Disordered" evidence="1">
    <location>
        <begin position="34"/>
        <end position="63"/>
    </location>
</feature>
<evidence type="ECO:0000313" key="2">
    <source>
        <dbReference type="EnsemblPlants" id="AET3Gv20907300.4"/>
    </source>
</evidence>
<keyword evidence="3" id="KW-1185">Reference proteome</keyword>
<evidence type="ECO:0000256" key="1">
    <source>
        <dbReference type="SAM" id="MobiDB-lite"/>
    </source>
</evidence>
<reference evidence="3" key="1">
    <citation type="journal article" date="2014" name="Science">
        <title>Ancient hybridizations among the ancestral genomes of bread wheat.</title>
        <authorList>
            <consortium name="International Wheat Genome Sequencing Consortium,"/>
            <person name="Marcussen T."/>
            <person name="Sandve S.R."/>
            <person name="Heier L."/>
            <person name="Spannagl M."/>
            <person name="Pfeifer M."/>
            <person name="Jakobsen K.S."/>
            <person name="Wulff B.B."/>
            <person name="Steuernagel B."/>
            <person name="Mayer K.F."/>
            <person name="Olsen O.A."/>
        </authorList>
    </citation>
    <scope>NUCLEOTIDE SEQUENCE [LARGE SCALE GENOMIC DNA]</scope>
    <source>
        <strain evidence="3">cv. AL8/78</strain>
    </source>
</reference>
<sequence>VASQSLDLAPLCLRRRLTRGSSVAETLRRVSPLEPATAELSSRQLHDGQPGATDIHDVRIVSP</sequence>
<protein>
    <submittedName>
        <fullName evidence="2">Uncharacterized protein</fullName>
    </submittedName>
</protein>
<proteinExistence type="predicted"/>
<name>A0A453G739_AEGTS</name>
<evidence type="ECO:0000313" key="3">
    <source>
        <dbReference type="Proteomes" id="UP000015105"/>
    </source>
</evidence>
<feature type="compositionally biased region" description="Basic and acidic residues" evidence="1">
    <location>
        <begin position="54"/>
        <end position="63"/>
    </location>
</feature>
<reference evidence="2" key="4">
    <citation type="submission" date="2019-03" db="UniProtKB">
        <authorList>
            <consortium name="EnsemblPlants"/>
        </authorList>
    </citation>
    <scope>IDENTIFICATION</scope>
</reference>
<reference evidence="2" key="5">
    <citation type="journal article" date="2021" name="G3 (Bethesda)">
        <title>Aegilops tauschii genome assembly Aet v5.0 features greater sequence contiguity and improved annotation.</title>
        <authorList>
            <person name="Wang L."/>
            <person name="Zhu T."/>
            <person name="Rodriguez J.C."/>
            <person name="Deal K.R."/>
            <person name="Dubcovsky J."/>
            <person name="McGuire P.E."/>
            <person name="Lux T."/>
            <person name="Spannagl M."/>
            <person name="Mayer K.F.X."/>
            <person name="Baldrich P."/>
            <person name="Meyers B.C."/>
            <person name="Huo N."/>
            <person name="Gu Y.Q."/>
            <person name="Zhou H."/>
            <person name="Devos K.M."/>
            <person name="Bennetzen J.L."/>
            <person name="Unver T."/>
            <person name="Budak H."/>
            <person name="Gulick P.J."/>
            <person name="Galiba G."/>
            <person name="Kalapos B."/>
            <person name="Nelson D.R."/>
            <person name="Li P."/>
            <person name="You F.M."/>
            <person name="Luo M.C."/>
            <person name="Dvorak J."/>
        </authorList>
    </citation>
    <scope>NUCLEOTIDE SEQUENCE [LARGE SCALE GENOMIC DNA]</scope>
    <source>
        <strain evidence="2">cv. AL8/78</strain>
    </source>
</reference>
<accession>A0A453G739</accession>
<dbReference type="EnsemblPlants" id="AET3Gv20907300.4">
    <property type="protein sequence ID" value="AET3Gv20907300.4"/>
    <property type="gene ID" value="AET3Gv20907300"/>
</dbReference>
<dbReference type="Gramene" id="AET3Gv20907300.4">
    <property type="protein sequence ID" value="AET3Gv20907300.4"/>
    <property type="gene ID" value="AET3Gv20907300"/>
</dbReference>
<reference evidence="3" key="2">
    <citation type="journal article" date="2017" name="Nat. Plants">
        <title>The Aegilops tauschii genome reveals multiple impacts of transposons.</title>
        <authorList>
            <person name="Zhao G."/>
            <person name="Zou C."/>
            <person name="Li K."/>
            <person name="Wang K."/>
            <person name="Li T."/>
            <person name="Gao L."/>
            <person name="Zhang X."/>
            <person name="Wang H."/>
            <person name="Yang Z."/>
            <person name="Liu X."/>
            <person name="Jiang W."/>
            <person name="Mao L."/>
            <person name="Kong X."/>
            <person name="Jiao Y."/>
            <person name="Jia J."/>
        </authorList>
    </citation>
    <scope>NUCLEOTIDE SEQUENCE [LARGE SCALE GENOMIC DNA]</scope>
    <source>
        <strain evidence="3">cv. AL8/78</strain>
    </source>
</reference>
<dbReference type="AlphaFoldDB" id="A0A453G739"/>
<dbReference type="Proteomes" id="UP000015105">
    <property type="component" value="Chromosome 3D"/>
</dbReference>